<gene>
    <name evidence="3" type="primary">LOC120046693</name>
</gene>
<sequence>MDETIGAIASAGPPAGTTSDSYITTASASQCATPVGAPGAPSYRRRPRAYSPGHTIVGPSTPPLQTPAPSSHRWQFHPPPPPRCTQPTPCSFLQSTEKEEKSSTGYLCHATHGNTLRRRHHFLCSLRGV</sequence>
<feature type="compositionally biased region" description="Low complexity" evidence="1">
    <location>
        <begin position="1"/>
        <end position="18"/>
    </location>
</feature>
<reference evidence="3" key="1">
    <citation type="submission" date="2025-08" db="UniProtKB">
        <authorList>
            <consortium name="RefSeq"/>
        </authorList>
    </citation>
    <scope>IDENTIFICATION</scope>
    <source>
        <tissue evidence="3">White muscle</tissue>
    </source>
</reference>
<accession>A0A8U0UDC6</accession>
<feature type="region of interest" description="Disordered" evidence="1">
    <location>
        <begin position="33"/>
        <end position="88"/>
    </location>
</feature>
<dbReference type="GeneID" id="120046693"/>
<evidence type="ECO:0000313" key="3">
    <source>
        <dbReference type="RefSeq" id="XP_038848039.1"/>
    </source>
</evidence>
<keyword evidence="2" id="KW-1185">Reference proteome</keyword>
<organism evidence="2 3">
    <name type="scientific">Salvelinus namaycush</name>
    <name type="common">Lake trout</name>
    <name type="synonym">Salmo namaycush</name>
    <dbReference type="NCBI Taxonomy" id="8040"/>
    <lineage>
        <taxon>Eukaryota</taxon>
        <taxon>Metazoa</taxon>
        <taxon>Chordata</taxon>
        <taxon>Craniata</taxon>
        <taxon>Vertebrata</taxon>
        <taxon>Euteleostomi</taxon>
        <taxon>Actinopterygii</taxon>
        <taxon>Neopterygii</taxon>
        <taxon>Teleostei</taxon>
        <taxon>Protacanthopterygii</taxon>
        <taxon>Salmoniformes</taxon>
        <taxon>Salmonidae</taxon>
        <taxon>Salmoninae</taxon>
        <taxon>Salvelinus</taxon>
    </lineage>
</organism>
<dbReference type="RefSeq" id="XP_038848039.1">
    <property type="nucleotide sequence ID" value="XM_038992111.1"/>
</dbReference>
<dbReference type="AlphaFoldDB" id="A0A8U0UDC6"/>
<protein>
    <submittedName>
        <fullName evidence="3">Atherin-like</fullName>
    </submittedName>
</protein>
<proteinExistence type="predicted"/>
<dbReference type="KEGG" id="snh:120046693"/>
<evidence type="ECO:0000256" key="1">
    <source>
        <dbReference type="SAM" id="MobiDB-lite"/>
    </source>
</evidence>
<name>A0A8U0UDC6_SALNM</name>
<evidence type="ECO:0000313" key="2">
    <source>
        <dbReference type="Proteomes" id="UP000808372"/>
    </source>
</evidence>
<feature type="region of interest" description="Disordered" evidence="1">
    <location>
        <begin position="1"/>
        <end position="21"/>
    </location>
</feature>
<dbReference type="Proteomes" id="UP000808372">
    <property type="component" value="Chromosome 4"/>
</dbReference>